<dbReference type="PROSITE" id="PS50923">
    <property type="entry name" value="SUSHI"/>
    <property type="match status" value="4"/>
</dbReference>
<gene>
    <name evidence="8" type="ORF">J437_LFUL004659</name>
</gene>
<dbReference type="InterPro" id="IPR050350">
    <property type="entry name" value="Compl-Cell_Adhes-Reg"/>
</dbReference>
<feature type="domain" description="Pentraxin (PTX)" evidence="7">
    <location>
        <begin position="1"/>
        <end position="75"/>
    </location>
</feature>
<feature type="domain" description="Sushi" evidence="6">
    <location>
        <begin position="497"/>
        <end position="581"/>
    </location>
</feature>
<reference evidence="8" key="2">
    <citation type="submission" date="2017-10" db="EMBL/GenBank/DDBJ databases">
        <title>Ladona fulva Genome sequencing and assembly.</title>
        <authorList>
            <person name="Murali S."/>
            <person name="Richards S."/>
            <person name="Bandaranaike D."/>
            <person name="Bellair M."/>
            <person name="Blankenburg K."/>
            <person name="Chao H."/>
            <person name="Dinh H."/>
            <person name="Doddapaneni H."/>
            <person name="Dugan-Rocha S."/>
            <person name="Elkadiri S."/>
            <person name="Gnanaolivu R."/>
            <person name="Hernandez B."/>
            <person name="Skinner E."/>
            <person name="Javaid M."/>
            <person name="Lee S."/>
            <person name="Li M."/>
            <person name="Ming W."/>
            <person name="Munidasa M."/>
            <person name="Muniz J."/>
            <person name="Nguyen L."/>
            <person name="Hughes D."/>
            <person name="Osuji N."/>
            <person name="Pu L.-L."/>
            <person name="Puazo M."/>
            <person name="Qu C."/>
            <person name="Quiroz J."/>
            <person name="Raj R."/>
            <person name="Weissenberger G."/>
            <person name="Xin Y."/>
            <person name="Zou X."/>
            <person name="Han Y."/>
            <person name="Worley K."/>
            <person name="Muzny D."/>
            <person name="Gibbs R."/>
        </authorList>
    </citation>
    <scope>NUCLEOTIDE SEQUENCE</scope>
    <source>
        <strain evidence="8">Sampled in the wild</strain>
    </source>
</reference>
<feature type="domain" description="Sushi" evidence="6">
    <location>
        <begin position="251"/>
        <end position="327"/>
    </location>
</feature>
<evidence type="ECO:0000256" key="2">
    <source>
        <dbReference type="ARBA" id="ARBA00022737"/>
    </source>
</evidence>
<keyword evidence="3" id="KW-1015">Disulfide bond</keyword>
<dbReference type="Pfam" id="PF00354">
    <property type="entry name" value="Pentaxin"/>
    <property type="match status" value="1"/>
</dbReference>
<dbReference type="InterPro" id="IPR035976">
    <property type="entry name" value="Sushi/SCR/CCP_sf"/>
</dbReference>
<dbReference type="CDD" id="cd00033">
    <property type="entry name" value="CCP"/>
    <property type="match status" value="4"/>
</dbReference>
<keyword evidence="2" id="KW-0677">Repeat</keyword>
<dbReference type="AlphaFoldDB" id="A0A8K0NYP1"/>
<feature type="domain" description="Sushi" evidence="6">
    <location>
        <begin position="76"/>
        <end position="143"/>
    </location>
</feature>
<dbReference type="PANTHER" id="PTHR19325:SF560">
    <property type="entry name" value="SUSHI, VON WILLEBRAND FACTOR TYPE A, EGF AND PENTRAXIN DOMAIN-CONTAINING PROTEIN 1"/>
    <property type="match status" value="1"/>
</dbReference>
<evidence type="ECO:0000313" key="8">
    <source>
        <dbReference type="EMBL" id="KAG8226941.1"/>
    </source>
</evidence>
<dbReference type="Gene3D" id="2.10.70.10">
    <property type="entry name" value="Complement Module, domain 1"/>
    <property type="match status" value="4"/>
</dbReference>
<keyword evidence="1 5" id="KW-0768">Sushi</keyword>
<dbReference type="InterPro" id="IPR001759">
    <property type="entry name" value="PTX_dom"/>
</dbReference>
<comment type="caution">
    <text evidence="8">The sequence shown here is derived from an EMBL/GenBank/DDBJ whole genome shotgun (WGS) entry which is preliminary data.</text>
</comment>
<evidence type="ECO:0000259" key="7">
    <source>
        <dbReference type="PROSITE" id="PS51828"/>
    </source>
</evidence>
<comment type="caution">
    <text evidence="5">Lacks conserved residue(s) required for the propagation of feature annotation.</text>
</comment>
<dbReference type="InterPro" id="IPR000436">
    <property type="entry name" value="Sushi_SCR_CCP_dom"/>
</dbReference>
<dbReference type="PROSITE" id="PS51828">
    <property type="entry name" value="PTX_2"/>
    <property type="match status" value="1"/>
</dbReference>
<evidence type="ECO:0000313" key="9">
    <source>
        <dbReference type="Proteomes" id="UP000792457"/>
    </source>
</evidence>
<dbReference type="Pfam" id="PF00084">
    <property type="entry name" value="Sushi"/>
    <property type="match status" value="3"/>
</dbReference>
<evidence type="ECO:0008006" key="10">
    <source>
        <dbReference type="Google" id="ProtNLM"/>
    </source>
</evidence>
<reference evidence="8" key="1">
    <citation type="submission" date="2013-04" db="EMBL/GenBank/DDBJ databases">
        <authorList>
            <person name="Qu J."/>
            <person name="Murali S.C."/>
            <person name="Bandaranaike D."/>
            <person name="Bellair M."/>
            <person name="Blankenburg K."/>
            <person name="Chao H."/>
            <person name="Dinh H."/>
            <person name="Doddapaneni H."/>
            <person name="Downs B."/>
            <person name="Dugan-Rocha S."/>
            <person name="Elkadiri S."/>
            <person name="Gnanaolivu R.D."/>
            <person name="Hernandez B."/>
            <person name="Javaid M."/>
            <person name="Jayaseelan J.C."/>
            <person name="Lee S."/>
            <person name="Li M."/>
            <person name="Ming W."/>
            <person name="Munidasa M."/>
            <person name="Muniz J."/>
            <person name="Nguyen L."/>
            <person name="Ongeri F."/>
            <person name="Osuji N."/>
            <person name="Pu L.-L."/>
            <person name="Puazo M."/>
            <person name="Qu C."/>
            <person name="Quiroz J."/>
            <person name="Raj R."/>
            <person name="Weissenberger G."/>
            <person name="Xin Y."/>
            <person name="Zou X."/>
            <person name="Han Y."/>
            <person name="Richards S."/>
            <person name="Worley K."/>
            <person name="Muzny D."/>
            <person name="Gibbs R."/>
        </authorList>
    </citation>
    <scope>NUCLEOTIDE SEQUENCE</scope>
    <source>
        <strain evidence="8">Sampled in the wild</strain>
    </source>
</reference>
<protein>
    <recommendedName>
        <fullName evidence="10">Sushi domain-containing protein</fullName>
    </recommendedName>
</protein>
<dbReference type="EMBL" id="KZ308305">
    <property type="protein sequence ID" value="KAG8226941.1"/>
    <property type="molecule type" value="Genomic_DNA"/>
</dbReference>
<evidence type="ECO:0000256" key="1">
    <source>
        <dbReference type="ARBA" id="ARBA00022659"/>
    </source>
</evidence>
<evidence type="ECO:0000256" key="5">
    <source>
        <dbReference type="PROSITE-ProRule" id="PRU00302"/>
    </source>
</evidence>
<dbReference type="Gene3D" id="2.60.120.200">
    <property type="match status" value="1"/>
</dbReference>
<feature type="domain" description="Sushi" evidence="6">
    <location>
        <begin position="405"/>
        <end position="458"/>
    </location>
</feature>
<organism evidence="8 9">
    <name type="scientific">Ladona fulva</name>
    <name type="common">Scarce chaser dragonfly</name>
    <name type="synonym">Libellula fulva</name>
    <dbReference type="NCBI Taxonomy" id="123851"/>
    <lineage>
        <taxon>Eukaryota</taxon>
        <taxon>Metazoa</taxon>
        <taxon>Ecdysozoa</taxon>
        <taxon>Arthropoda</taxon>
        <taxon>Hexapoda</taxon>
        <taxon>Insecta</taxon>
        <taxon>Pterygota</taxon>
        <taxon>Palaeoptera</taxon>
        <taxon>Odonata</taxon>
        <taxon>Epiprocta</taxon>
        <taxon>Anisoptera</taxon>
        <taxon>Libelluloidea</taxon>
        <taxon>Libellulidae</taxon>
        <taxon>Ladona</taxon>
    </lineage>
</organism>
<name>A0A8K0NYP1_LADFU</name>
<dbReference type="OrthoDB" id="6515930at2759"/>
<dbReference type="SUPFAM" id="SSF57535">
    <property type="entry name" value="Complement control module/SCR domain"/>
    <property type="match status" value="4"/>
</dbReference>
<evidence type="ECO:0000256" key="4">
    <source>
        <dbReference type="ARBA" id="ARBA00023180"/>
    </source>
</evidence>
<dbReference type="SMART" id="SM00032">
    <property type="entry name" value="CCP"/>
    <property type="match status" value="4"/>
</dbReference>
<dbReference type="Proteomes" id="UP000792457">
    <property type="component" value="Unassembled WGS sequence"/>
</dbReference>
<proteinExistence type="predicted"/>
<accession>A0A8K0NYP1</accession>
<keyword evidence="4" id="KW-0325">Glycoprotein</keyword>
<evidence type="ECO:0000256" key="3">
    <source>
        <dbReference type="ARBA" id="ARBA00023157"/>
    </source>
</evidence>
<dbReference type="PANTHER" id="PTHR19325">
    <property type="entry name" value="COMPLEMENT COMPONENT-RELATED SUSHI DOMAIN-CONTAINING"/>
    <property type="match status" value="1"/>
</dbReference>
<evidence type="ECO:0000259" key="6">
    <source>
        <dbReference type="PROSITE" id="PS50923"/>
    </source>
</evidence>
<keyword evidence="9" id="KW-1185">Reference proteome</keyword>
<sequence length="582" mass="65718">MGQDQDWEGGGFSEAESFVGRLALVTLENKVISSEEAVNRATYCKSGEREAMIWSWADFLYERQGKIEVEESQLCKKCPLATPPKNGLVAYLEKDKDTEIEDAVNGFIIKYSCINGFTLSKGQDIRSCLINATWDGKQPTCKRVTCDSTDTESNMGATNTKCKGKKKFIISQQILNTTDVSEVNTKEDAPPSTHEPPLAVAEENATHIDVQENNATNDLNGQNETEHELTQEKDILHEVEELDLNSIDNDTRCIGPYGIGRINGWISYGEAYGLEGSQSNHRRGLFGIGTQLDIECDVGFQLMGESQIVCSLGGKWRKRFNYSFTDAELNPQILQAIFEKGEEVVLPKCVPVTCGSPPEIGQGAWEIMERKHWNGGDGLRWNKVWHKSMSKESIYSNVEIESRPEYVVFPSKYESREEFKYGDVAEYDCEYGYALIGPQALHCSQNGIWEWSSRHSRWPGLEYAPRHYPPDKWPHNLDSQKMISKAIEARPAVCLPVRCSMPLPPMNGGYVERREVNDPKAKTKHLDHPDAYYVGDEVINSCADKNVSSTTIKRRRQLIGPRLRRCLPSGQWSSYRPRCKDL</sequence>